<dbReference type="RefSeq" id="WP_081182144.1">
    <property type="nucleotide sequence ID" value="NZ_MJEA01000002.1"/>
</dbReference>
<evidence type="ECO:0000256" key="4">
    <source>
        <dbReference type="ARBA" id="ARBA00022832"/>
    </source>
</evidence>
<evidence type="ECO:0000313" key="11">
    <source>
        <dbReference type="EMBL" id="OQO70876.1"/>
    </source>
</evidence>
<dbReference type="PROSITE" id="PS00188">
    <property type="entry name" value="BIOTIN"/>
    <property type="match status" value="1"/>
</dbReference>
<dbReference type="InterPro" id="IPR050709">
    <property type="entry name" value="Biotin_Carboxyl_Carrier/Decarb"/>
</dbReference>
<proteinExistence type="predicted"/>
<reference evidence="11 12" key="1">
    <citation type="journal article" date="2017" name="BMC Microbiol.">
        <title>Comparative genomics of Enterococcus spp. isolated from bovine feces.</title>
        <authorList>
            <person name="Beukers A.G."/>
            <person name="Zaheer R."/>
            <person name="Goji N."/>
            <person name="Amoako K.K."/>
            <person name="Chaves A.V."/>
            <person name="Ward M.P."/>
            <person name="McAllister T.A."/>
        </authorList>
    </citation>
    <scope>NUCLEOTIDE SEQUENCE [LARGE SCALE GENOMIC DNA]</scope>
    <source>
        <strain evidence="11 12">F1129D 143</strain>
    </source>
</reference>
<dbReference type="NCBIfam" id="TIGR00531">
    <property type="entry name" value="BCCP"/>
    <property type="match status" value="1"/>
</dbReference>
<dbReference type="CDD" id="cd06850">
    <property type="entry name" value="biotinyl_domain"/>
    <property type="match status" value="1"/>
</dbReference>
<dbReference type="GO" id="GO:0006633">
    <property type="term" value="P:fatty acid biosynthetic process"/>
    <property type="evidence" value="ECO:0007669"/>
    <property type="project" value="UniProtKB-UniPathway"/>
</dbReference>
<evidence type="ECO:0000256" key="3">
    <source>
        <dbReference type="ARBA" id="ARBA00022516"/>
    </source>
</evidence>
<dbReference type="EMBL" id="MJEA01000002">
    <property type="protein sequence ID" value="OQO70876.1"/>
    <property type="molecule type" value="Genomic_DNA"/>
</dbReference>
<keyword evidence="6 8" id="KW-0275">Fatty acid biosynthesis</keyword>
<dbReference type="PANTHER" id="PTHR45266:SF3">
    <property type="entry name" value="OXALOACETATE DECARBOXYLASE ALPHA CHAIN"/>
    <property type="match status" value="1"/>
</dbReference>
<dbReference type="GO" id="GO:0009317">
    <property type="term" value="C:acetyl-CoA carboxylase complex"/>
    <property type="evidence" value="ECO:0007669"/>
    <property type="project" value="InterPro"/>
</dbReference>
<comment type="caution">
    <text evidence="11">The sequence shown here is derived from an EMBL/GenBank/DDBJ whole genome shotgun (WGS) entry which is preliminary data.</text>
</comment>
<keyword evidence="7 8" id="KW-0092">Biotin</keyword>
<comment type="pathway">
    <text evidence="1 8">Lipid metabolism; fatty acid biosynthesis.</text>
</comment>
<keyword evidence="3 8" id="KW-0444">Lipid biosynthesis</keyword>
<evidence type="ECO:0000256" key="8">
    <source>
        <dbReference type="RuleBase" id="RU364072"/>
    </source>
</evidence>
<organism evidence="11 12">
    <name type="scientific">Enterococcus villorum</name>
    <dbReference type="NCBI Taxonomy" id="112904"/>
    <lineage>
        <taxon>Bacteria</taxon>
        <taxon>Bacillati</taxon>
        <taxon>Bacillota</taxon>
        <taxon>Bacilli</taxon>
        <taxon>Lactobacillales</taxon>
        <taxon>Enterococcaceae</taxon>
        <taxon>Enterococcus</taxon>
    </lineage>
</organism>
<gene>
    <name evidence="11" type="ORF">BH747_02420</name>
</gene>
<evidence type="ECO:0000313" key="12">
    <source>
        <dbReference type="Proteomes" id="UP000192477"/>
    </source>
</evidence>
<evidence type="ECO:0000259" key="10">
    <source>
        <dbReference type="PROSITE" id="PS50968"/>
    </source>
</evidence>
<sequence length="165" mass="18467">MNINEIKELVSQFDQSSLTEFDLREGHFELYMNKNEASRGMSTVNPTPVVTESYPETEMVPKRQPQQSTMDETKPEVAKDAQKTFDGLEVTSPIVGIVYLQPAPDKPQFKSVGDNVAKGEVICIIEAMKLMNEITSEVDGKIVDILVENEAVVEYGQPLFRIQPS</sequence>
<dbReference type="Pfam" id="PF00364">
    <property type="entry name" value="Biotin_lipoyl"/>
    <property type="match status" value="1"/>
</dbReference>
<name>A0A1V8YEX9_9ENTE</name>
<dbReference type="Gene3D" id="2.40.50.100">
    <property type="match status" value="1"/>
</dbReference>
<dbReference type="GO" id="GO:0003989">
    <property type="term" value="F:acetyl-CoA carboxylase activity"/>
    <property type="evidence" value="ECO:0007669"/>
    <property type="project" value="InterPro"/>
</dbReference>
<dbReference type="PRINTS" id="PR01071">
    <property type="entry name" value="ACOABIOTINCC"/>
</dbReference>
<evidence type="ECO:0000256" key="7">
    <source>
        <dbReference type="ARBA" id="ARBA00023267"/>
    </source>
</evidence>
<dbReference type="PANTHER" id="PTHR45266">
    <property type="entry name" value="OXALOACETATE DECARBOXYLASE ALPHA CHAIN"/>
    <property type="match status" value="1"/>
</dbReference>
<comment type="function">
    <text evidence="8">This protein is a component of the acetyl coenzyme A carboxylase complex; first, biotin carboxylase catalyzes the carboxylation of the carrier protein and then the transcarboxylase transfers the carboxyl group to form malonyl-CoA.</text>
</comment>
<evidence type="ECO:0000256" key="6">
    <source>
        <dbReference type="ARBA" id="ARBA00023160"/>
    </source>
</evidence>
<keyword evidence="4 8" id="KW-0276">Fatty acid metabolism</keyword>
<dbReference type="AlphaFoldDB" id="A0A1V8YEX9"/>
<evidence type="ECO:0000256" key="9">
    <source>
        <dbReference type="SAM" id="MobiDB-lite"/>
    </source>
</evidence>
<dbReference type="PROSITE" id="PS50968">
    <property type="entry name" value="BIOTINYL_LIPOYL"/>
    <property type="match status" value="1"/>
</dbReference>
<dbReference type="OrthoDB" id="9811735at2"/>
<feature type="domain" description="Lipoyl-binding" evidence="10">
    <location>
        <begin position="87"/>
        <end position="163"/>
    </location>
</feature>
<protein>
    <recommendedName>
        <fullName evidence="2 8">Biotin carboxyl carrier protein of acetyl-CoA carboxylase</fullName>
    </recommendedName>
</protein>
<dbReference type="Proteomes" id="UP000192477">
    <property type="component" value="Unassembled WGS sequence"/>
</dbReference>
<feature type="region of interest" description="Disordered" evidence="9">
    <location>
        <begin position="52"/>
        <end position="79"/>
    </location>
</feature>
<dbReference type="SUPFAM" id="SSF51230">
    <property type="entry name" value="Single hybrid motif"/>
    <property type="match status" value="1"/>
</dbReference>
<dbReference type="STRING" id="112904.BH747_02420"/>
<dbReference type="UniPathway" id="UPA00094"/>
<dbReference type="InterPro" id="IPR001249">
    <property type="entry name" value="AcCoA_biotinCC"/>
</dbReference>
<dbReference type="InterPro" id="IPR001882">
    <property type="entry name" value="Biotin_BS"/>
</dbReference>
<accession>A0A1V8YEX9</accession>
<dbReference type="InterPro" id="IPR000089">
    <property type="entry name" value="Biotin_lipoyl"/>
</dbReference>
<dbReference type="InterPro" id="IPR011053">
    <property type="entry name" value="Single_hybrid_motif"/>
</dbReference>
<evidence type="ECO:0000256" key="2">
    <source>
        <dbReference type="ARBA" id="ARBA00017562"/>
    </source>
</evidence>
<keyword evidence="5 8" id="KW-0443">Lipid metabolism</keyword>
<evidence type="ECO:0000256" key="1">
    <source>
        <dbReference type="ARBA" id="ARBA00005194"/>
    </source>
</evidence>
<evidence type="ECO:0000256" key="5">
    <source>
        <dbReference type="ARBA" id="ARBA00023098"/>
    </source>
</evidence>